<dbReference type="PANTHER" id="PTHR23026">
    <property type="entry name" value="NADPH NITROREDUCTASE"/>
    <property type="match status" value="1"/>
</dbReference>
<protein>
    <recommendedName>
        <fullName evidence="4">Nitroreductase family protein</fullName>
    </recommendedName>
</protein>
<reference evidence="3" key="1">
    <citation type="submission" date="2015-11" db="EMBL/GenBank/DDBJ databases">
        <authorList>
            <person name="Varghese N."/>
        </authorList>
    </citation>
    <scope>NUCLEOTIDE SEQUENCE [LARGE SCALE GENOMIC DNA]</scope>
    <source>
        <strain evidence="3">DSM 45899</strain>
    </source>
</reference>
<name>A0A0S4QK90_9ACTN</name>
<keyword evidence="3" id="KW-1185">Reference proteome</keyword>
<evidence type="ECO:0008006" key="4">
    <source>
        <dbReference type="Google" id="ProtNLM"/>
    </source>
</evidence>
<dbReference type="Gene3D" id="3.40.109.10">
    <property type="entry name" value="NADH Oxidase"/>
    <property type="match status" value="1"/>
</dbReference>
<dbReference type="NCBIfam" id="NF047509">
    <property type="entry name" value="Rv3131_FMN_oxido"/>
    <property type="match status" value="1"/>
</dbReference>
<proteinExistence type="predicted"/>
<dbReference type="AlphaFoldDB" id="A0A0S4QK90"/>
<dbReference type="Proteomes" id="UP000198802">
    <property type="component" value="Unassembled WGS sequence"/>
</dbReference>
<dbReference type="EMBL" id="FAOZ01000006">
    <property type="protein sequence ID" value="CUU55943.1"/>
    <property type="molecule type" value="Genomic_DNA"/>
</dbReference>
<evidence type="ECO:0000256" key="1">
    <source>
        <dbReference type="SAM" id="MobiDB-lite"/>
    </source>
</evidence>
<evidence type="ECO:0000313" key="3">
    <source>
        <dbReference type="Proteomes" id="UP000198802"/>
    </source>
</evidence>
<feature type="region of interest" description="Disordered" evidence="1">
    <location>
        <begin position="238"/>
        <end position="264"/>
    </location>
</feature>
<dbReference type="InterPro" id="IPR050627">
    <property type="entry name" value="Nitroreductase/BluB"/>
</dbReference>
<gene>
    <name evidence="2" type="ORF">Ga0074812_106198</name>
</gene>
<dbReference type="RefSeq" id="WP_091275232.1">
    <property type="nucleotide sequence ID" value="NZ_FAOZ01000006.1"/>
</dbReference>
<dbReference type="InterPro" id="IPR000415">
    <property type="entry name" value="Nitroreductase-like"/>
</dbReference>
<sequence>MVGTAMRLTENDARAIVELAELAPSIHNTQPWRWRLDAAGLHLFADPARLLQVADPEGRQLLISCGASLAFARLAARSRGLLVDAVLGPFADDETGVPAAAQPLVALTVSGRRPASPAEADLVAAMARRHTDRRPFLAGDRGRLTPDDLSALRHAAEAESAWAWFVDDTDSRIETSVLLSRADWHEAHDPAYAAELRQWRHEPSVAADGIPSSAVPDVAGERQSEFVLRDFGVDGGNDTAGATGAAGATGGGTEAAAPGEGPVERPTVLVVGTDSDRPVDWLIAGGATGRVMLTATARGLAASPLGQVIDLTASRAQLGAVIGATGHAQMMLRLGRPDPALPPLPGTPRRGVDEILRIG</sequence>
<evidence type="ECO:0000313" key="2">
    <source>
        <dbReference type="EMBL" id="CUU55943.1"/>
    </source>
</evidence>
<dbReference type="SUPFAM" id="SSF55469">
    <property type="entry name" value="FMN-dependent nitroreductase-like"/>
    <property type="match status" value="1"/>
</dbReference>
<accession>A0A0S4QK90</accession>
<dbReference type="PANTHER" id="PTHR23026:SF123">
    <property type="entry name" value="NAD(P)H NITROREDUCTASE RV3131-RELATED"/>
    <property type="match status" value="1"/>
</dbReference>
<organism evidence="2 3">
    <name type="scientific">Parafrankia irregularis</name>
    <dbReference type="NCBI Taxonomy" id="795642"/>
    <lineage>
        <taxon>Bacteria</taxon>
        <taxon>Bacillati</taxon>
        <taxon>Actinomycetota</taxon>
        <taxon>Actinomycetes</taxon>
        <taxon>Frankiales</taxon>
        <taxon>Frankiaceae</taxon>
        <taxon>Parafrankia</taxon>
    </lineage>
</organism>
<dbReference type="GO" id="GO:0016491">
    <property type="term" value="F:oxidoreductase activity"/>
    <property type="evidence" value="ECO:0007669"/>
    <property type="project" value="InterPro"/>
</dbReference>